<dbReference type="SMART" id="SM00717">
    <property type="entry name" value="SANT"/>
    <property type="match status" value="3"/>
</dbReference>
<dbReference type="Pfam" id="PF20588">
    <property type="entry name" value="DMTF1_N"/>
    <property type="match status" value="1"/>
</dbReference>
<dbReference type="EnsemblMetazoa" id="G29760.1">
    <property type="protein sequence ID" value="G29760.1:cds"/>
    <property type="gene ID" value="G29760"/>
</dbReference>
<dbReference type="FunFam" id="1.10.10.60:FF:000139">
    <property type="entry name" value="cyclin-D-binding Myb-like transcription factor 1 isoform X2"/>
    <property type="match status" value="1"/>
</dbReference>
<name>A0A8W8LU84_MAGGI</name>
<dbReference type="AlphaFoldDB" id="A0A8W8LU84"/>
<evidence type="ECO:0008006" key="9">
    <source>
        <dbReference type="Google" id="ProtNLM"/>
    </source>
</evidence>
<dbReference type="GO" id="GO:0000981">
    <property type="term" value="F:DNA-binding transcription factor activity, RNA polymerase II-specific"/>
    <property type="evidence" value="ECO:0007669"/>
    <property type="project" value="TreeGrafter"/>
</dbReference>
<proteinExistence type="predicted"/>
<dbReference type="SUPFAM" id="SSF46689">
    <property type="entry name" value="Homeodomain-like"/>
    <property type="match status" value="3"/>
</dbReference>
<keyword evidence="8" id="KW-1185">Reference proteome</keyword>
<feature type="region of interest" description="Disordered" evidence="4">
    <location>
        <begin position="725"/>
        <end position="762"/>
    </location>
</feature>
<evidence type="ECO:0000259" key="5">
    <source>
        <dbReference type="PROSITE" id="PS50090"/>
    </source>
</evidence>
<feature type="domain" description="HTH myb-type" evidence="6">
    <location>
        <begin position="374"/>
        <end position="439"/>
    </location>
</feature>
<dbReference type="Proteomes" id="UP000005408">
    <property type="component" value="Unassembled WGS sequence"/>
</dbReference>
<feature type="domain" description="Myb-like" evidence="5">
    <location>
        <begin position="374"/>
        <end position="435"/>
    </location>
</feature>
<dbReference type="PANTHER" id="PTHR46380:SF2">
    <property type="entry name" value="CYCLIN-D-BINDING MYB-LIKE TRANSCRIPTION FACTOR 1"/>
    <property type="match status" value="1"/>
</dbReference>
<dbReference type="PROSITE" id="PS51294">
    <property type="entry name" value="HTH_MYB"/>
    <property type="match status" value="1"/>
</dbReference>
<dbReference type="InterPro" id="IPR009057">
    <property type="entry name" value="Homeodomain-like_sf"/>
</dbReference>
<feature type="domain" description="Myb-like" evidence="5">
    <location>
        <begin position="445"/>
        <end position="494"/>
    </location>
</feature>
<dbReference type="PANTHER" id="PTHR46380">
    <property type="entry name" value="CYCLIN-D-BINDING MYB-LIKE TRANSCRIPTION FACTOR 1"/>
    <property type="match status" value="1"/>
</dbReference>
<evidence type="ECO:0000313" key="8">
    <source>
        <dbReference type="Proteomes" id="UP000005408"/>
    </source>
</evidence>
<evidence type="ECO:0000259" key="6">
    <source>
        <dbReference type="PROSITE" id="PS51294"/>
    </source>
</evidence>
<keyword evidence="3" id="KW-0539">Nucleus</keyword>
<evidence type="ECO:0000256" key="2">
    <source>
        <dbReference type="ARBA" id="ARBA00023125"/>
    </source>
</evidence>
<dbReference type="InterPro" id="IPR001005">
    <property type="entry name" value="SANT/Myb"/>
</dbReference>
<sequence length="762" mass="84840">MVIFIRGETPSWHLFILVFAETPVRKQISQNGVPSQPDTSSMESEVCLPSVEISDSDLTSLQHSEVLEVGYTEITQNESETRTADLEEIKAETENETNLGSDIMANQIDNSITVNQNDQKTRNEAIVLQMEGGKGSVPVENVFQMENELGDGGYIILSGDAAASFGVEGSEPATKKIRIDGESYIVAVTDEGNKAISIEHDKSGNEQQMFLVTTSTASGTVNPHKVTNSIAQKSEINQAWFTTRDDKQALHNTGVSWKQGQWTNEEVEILQSNITNYCKEHNIADPTEIIFEMSKDERKNFYRTVAKGLMRPLFSVYRRVTRMYDQKNYMGKYTVEEIDLLKELRKMYGNDWATIGQALGRSASSVKDKCRLMKETCNSGKWLPEEEKRLCDAVYELSGTKQGESVTSGLSWSNVAERVVTRSEKQCRTKWLNYMNWKQKGGTEWTREDDMNLIIRISNLGVSNDTEIDWKALSDNWPSVRSPQWLRGKWWSLKRNYHHYQCMPFQDLLEHLKTNHVGNVRMKNQMKLSSEMVAMPVTLQTGSDGSTTTEAVQTYEILHQTSSGAFLITQPNNNPAITINGSPVTTDHIIVHTLPTSTAVHGQENLAVQMNPIILNTSTDSLSLDSAEISLQNSTTSTEQDLADQMISNSTPEIDTQTEITSESTSFENETIASSVIEADHEASQSQIVISSENDLPGNYKLVMVTASNDNSTEEYMFSQSDPMLPSGETDLIGASSDIDSDKGQGQVTLDISSPDITTSSS</sequence>
<dbReference type="Gene3D" id="1.10.10.60">
    <property type="entry name" value="Homeodomain-like"/>
    <property type="match status" value="2"/>
</dbReference>
<evidence type="ECO:0000256" key="4">
    <source>
        <dbReference type="SAM" id="MobiDB-lite"/>
    </source>
</evidence>
<accession>A0A8W8LU84</accession>
<dbReference type="GO" id="GO:0005634">
    <property type="term" value="C:nucleus"/>
    <property type="evidence" value="ECO:0007669"/>
    <property type="project" value="UniProtKB-SubCell"/>
</dbReference>
<evidence type="ECO:0000256" key="3">
    <source>
        <dbReference type="ARBA" id="ARBA00023242"/>
    </source>
</evidence>
<organism evidence="7 8">
    <name type="scientific">Magallana gigas</name>
    <name type="common">Pacific oyster</name>
    <name type="synonym">Crassostrea gigas</name>
    <dbReference type="NCBI Taxonomy" id="29159"/>
    <lineage>
        <taxon>Eukaryota</taxon>
        <taxon>Metazoa</taxon>
        <taxon>Spiralia</taxon>
        <taxon>Lophotrochozoa</taxon>
        <taxon>Mollusca</taxon>
        <taxon>Bivalvia</taxon>
        <taxon>Autobranchia</taxon>
        <taxon>Pteriomorphia</taxon>
        <taxon>Ostreida</taxon>
        <taxon>Ostreoidea</taxon>
        <taxon>Ostreidae</taxon>
        <taxon>Magallana</taxon>
    </lineage>
</organism>
<comment type="subcellular location">
    <subcellularLocation>
        <location evidence="1">Nucleus</location>
    </subcellularLocation>
</comment>
<feature type="compositionally biased region" description="Low complexity" evidence="4">
    <location>
        <begin position="751"/>
        <end position="762"/>
    </location>
</feature>
<dbReference type="InterPro" id="IPR046775">
    <property type="entry name" value="DMTF1_N"/>
</dbReference>
<dbReference type="PROSITE" id="PS50090">
    <property type="entry name" value="MYB_LIKE"/>
    <property type="match status" value="2"/>
</dbReference>
<dbReference type="InterPro" id="IPR051651">
    <property type="entry name" value="DMTF1_DNA-bind_reg"/>
</dbReference>
<evidence type="ECO:0000256" key="1">
    <source>
        <dbReference type="ARBA" id="ARBA00004123"/>
    </source>
</evidence>
<dbReference type="InterPro" id="IPR017930">
    <property type="entry name" value="Myb_dom"/>
</dbReference>
<dbReference type="GO" id="GO:0000978">
    <property type="term" value="F:RNA polymerase II cis-regulatory region sequence-specific DNA binding"/>
    <property type="evidence" value="ECO:0007669"/>
    <property type="project" value="TreeGrafter"/>
</dbReference>
<dbReference type="CDD" id="cd00167">
    <property type="entry name" value="SANT"/>
    <property type="match status" value="2"/>
</dbReference>
<dbReference type="Pfam" id="PF13921">
    <property type="entry name" value="Myb_DNA-bind_6"/>
    <property type="match status" value="1"/>
</dbReference>
<evidence type="ECO:0000313" key="7">
    <source>
        <dbReference type="EnsemblMetazoa" id="G29760.1:cds"/>
    </source>
</evidence>
<protein>
    <recommendedName>
        <fullName evidence="9">Cyclin-D-binding Myb-like transcription factor 1</fullName>
    </recommendedName>
</protein>
<keyword evidence="2" id="KW-0238">DNA-binding</keyword>
<reference evidence="7" key="1">
    <citation type="submission" date="2022-08" db="UniProtKB">
        <authorList>
            <consortium name="EnsemblMetazoa"/>
        </authorList>
    </citation>
    <scope>IDENTIFICATION</scope>
    <source>
        <strain evidence="7">05x7-T-G4-1.051#20</strain>
    </source>
</reference>